<proteinExistence type="predicted"/>
<evidence type="ECO:0000313" key="1">
    <source>
        <dbReference type="EMBL" id="GAG05725.1"/>
    </source>
</evidence>
<gene>
    <name evidence="1" type="ORF">S01H1_32761</name>
</gene>
<sequence>SPGVEIEINIRQVIPFWVEKSLEKKIMFERIVLRDIQKVSNNTS</sequence>
<comment type="caution">
    <text evidence="1">The sequence shown here is derived from an EMBL/GenBank/DDBJ whole genome shotgun (WGS) entry which is preliminary data.</text>
</comment>
<name>X0UJC9_9ZZZZ</name>
<feature type="non-terminal residue" evidence="1">
    <location>
        <position position="1"/>
    </location>
</feature>
<organism evidence="1">
    <name type="scientific">marine sediment metagenome</name>
    <dbReference type="NCBI Taxonomy" id="412755"/>
    <lineage>
        <taxon>unclassified sequences</taxon>
        <taxon>metagenomes</taxon>
        <taxon>ecological metagenomes</taxon>
    </lineage>
</organism>
<protein>
    <submittedName>
        <fullName evidence="1">Uncharacterized protein</fullName>
    </submittedName>
</protein>
<dbReference type="EMBL" id="BARS01020305">
    <property type="protein sequence ID" value="GAG05725.1"/>
    <property type="molecule type" value="Genomic_DNA"/>
</dbReference>
<reference evidence="1" key="1">
    <citation type="journal article" date="2014" name="Front. Microbiol.">
        <title>High frequency of phylogenetically diverse reductive dehalogenase-homologous genes in deep subseafloor sedimentary metagenomes.</title>
        <authorList>
            <person name="Kawai M."/>
            <person name="Futagami T."/>
            <person name="Toyoda A."/>
            <person name="Takaki Y."/>
            <person name="Nishi S."/>
            <person name="Hori S."/>
            <person name="Arai W."/>
            <person name="Tsubouchi T."/>
            <person name="Morono Y."/>
            <person name="Uchiyama I."/>
            <person name="Ito T."/>
            <person name="Fujiyama A."/>
            <person name="Inagaki F."/>
            <person name="Takami H."/>
        </authorList>
    </citation>
    <scope>NUCLEOTIDE SEQUENCE</scope>
    <source>
        <strain evidence="1">Expedition CK06-06</strain>
    </source>
</reference>
<dbReference type="AlphaFoldDB" id="X0UJC9"/>
<accession>X0UJC9</accession>